<dbReference type="AlphaFoldDB" id="E4XT35"/>
<dbReference type="GO" id="GO:0005681">
    <property type="term" value="C:spliceosomal complex"/>
    <property type="evidence" value="ECO:0007669"/>
    <property type="project" value="TreeGrafter"/>
</dbReference>
<dbReference type="GO" id="GO:0003723">
    <property type="term" value="F:RNA binding"/>
    <property type="evidence" value="ECO:0007669"/>
    <property type="project" value="TreeGrafter"/>
</dbReference>
<keyword evidence="1" id="KW-0507">mRNA processing</keyword>
<feature type="compositionally biased region" description="Basic residues" evidence="2">
    <location>
        <begin position="170"/>
        <end position="196"/>
    </location>
</feature>
<proteinExistence type="predicted"/>
<evidence type="ECO:0000313" key="4">
    <source>
        <dbReference type="EMBL" id="CBY12897.1"/>
    </source>
</evidence>
<dbReference type="PANTHER" id="PTHR23148:SF0">
    <property type="entry name" value="SERINE_ARGININE REPETITIVE MATRIX PROTEIN 1"/>
    <property type="match status" value="1"/>
</dbReference>
<sequence length="358" mass="40513">MVLQYAEGLEQKVDLRRVNLDALKPWIADKVSRLLNSQDSVKVPPDVAIDYCYKQLSSKGMLVNGKQMQDSISTLIQGKPARLYMAELWPLLVSAQSSPMGIPMAMIEAKKREILAREGKKSKIDKIGKKIDLAVNDLNGKAVEEGMRKYNVNSGRVSKIRDASRDRSRSNSKRKRSKSRSRSKSKKRSTSRRRSKSWLFLSRSSSRSKSKKLSKSEEKKRLKKKKDSKKRSSSAKKKTKVVKKKKKKRKKKEESSSSSSPSSSSSTDSSSSSDSDSSEDEKAKKKKKQRKKKLKKKSSKKKSKKTNESDSTGSSDDEDSQVEQDEEVPQKAEKPKSLSELEKKLRERAISSMRKKSV</sequence>
<feature type="compositionally biased region" description="Basic and acidic residues" evidence="2">
    <location>
        <begin position="159"/>
        <end position="169"/>
    </location>
</feature>
<feature type="compositionally biased region" description="Basic residues" evidence="2">
    <location>
        <begin position="221"/>
        <end position="251"/>
    </location>
</feature>
<dbReference type="InterPro" id="IPR052225">
    <property type="entry name" value="Ser/Arg_repetitive_matrix"/>
</dbReference>
<dbReference type="Pfam" id="PF01480">
    <property type="entry name" value="PWI"/>
    <property type="match status" value="1"/>
</dbReference>
<evidence type="ECO:0000256" key="2">
    <source>
        <dbReference type="SAM" id="MobiDB-lite"/>
    </source>
</evidence>
<dbReference type="EMBL" id="FN653146">
    <property type="protein sequence ID" value="CBY12897.1"/>
    <property type="molecule type" value="Genomic_DNA"/>
</dbReference>
<evidence type="ECO:0000259" key="3">
    <source>
        <dbReference type="PROSITE" id="PS51025"/>
    </source>
</evidence>
<feature type="compositionally biased region" description="Basic and acidic residues" evidence="2">
    <location>
        <begin position="328"/>
        <end position="349"/>
    </location>
</feature>
<keyword evidence="5" id="KW-1185">Reference proteome</keyword>
<accession>E4XT35</accession>
<dbReference type="GO" id="GO:0006397">
    <property type="term" value="P:mRNA processing"/>
    <property type="evidence" value="ECO:0007669"/>
    <property type="project" value="UniProtKB-KW"/>
</dbReference>
<dbReference type="SUPFAM" id="SSF101233">
    <property type="entry name" value="PWI domain"/>
    <property type="match status" value="1"/>
</dbReference>
<dbReference type="Proteomes" id="UP000001307">
    <property type="component" value="Unassembled WGS sequence"/>
</dbReference>
<dbReference type="SMART" id="SM00311">
    <property type="entry name" value="PWI"/>
    <property type="match status" value="1"/>
</dbReference>
<evidence type="ECO:0000256" key="1">
    <source>
        <dbReference type="ARBA" id="ARBA00022664"/>
    </source>
</evidence>
<dbReference type="PROSITE" id="PS51025">
    <property type="entry name" value="PWI"/>
    <property type="match status" value="1"/>
</dbReference>
<dbReference type="InParanoid" id="E4XT35"/>
<feature type="compositionally biased region" description="Acidic residues" evidence="2">
    <location>
        <begin position="315"/>
        <end position="327"/>
    </location>
</feature>
<protein>
    <recommendedName>
        <fullName evidence="3">PWI domain-containing protein</fullName>
    </recommendedName>
</protein>
<gene>
    <name evidence="4" type="ORF">GSOID_T00002963001</name>
</gene>
<feature type="region of interest" description="Disordered" evidence="2">
    <location>
        <begin position="154"/>
        <end position="358"/>
    </location>
</feature>
<feature type="compositionally biased region" description="Basic residues" evidence="2">
    <location>
        <begin position="284"/>
        <end position="304"/>
    </location>
</feature>
<feature type="domain" description="PWI" evidence="3">
    <location>
        <begin position="1"/>
        <end position="109"/>
    </location>
</feature>
<dbReference type="Gene3D" id="1.20.1390.10">
    <property type="entry name" value="PWI domain"/>
    <property type="match status" value="1"/>
</dbReference>
<dbReference type="InterPro" id="IPR002483">
    <property type="entry name" value="PWI_dom"/>
</dbReference>
<organism evidence="4">
    <name type="scientific">Oikopleura dioica</name>
    <name type="common">Tunicate</name>
    <dbReference type="NCBI Taxonomy" id="34765"/>
    <lineage>
        <taxon>Eukaryota</taxon>
        <taxon>Metazoa</taxon>
        <taxon>Chordata</taxon>
        <taxon>Tunicata</taxon>
        <taxon>Appendicularia</taxon>
        <taxon>Copelata</taxon>
        <taxon>Oikopleuridae</taxon>
        <taxon>Oikopleura</taxon>
    </lineage>
</organism>
<dbReference type="OrthoDB" id="163257at2759"/>
<dbReference type="GO" id="GO:0048024">
    <property type="term" value="P:regulation of mRNA splicing, via spliceosome"/>
    <property type="evidence" value="ECO:0007669"/>
    <property type="project" value="TreeGrafter"/>
</dbReference>
<name>E4XT35_OIKDI</name>
<dbReference type="PANTHER" id="PTHR23148">
    <property type="entry name" value="SERINE/ARGININE REGULATED NUCLEAR MATRIX PROTEIN"/>
    <property type="match status" value="1"/>
</dbReference>
<evidence type="ECO:0000313" key="5">
    <source>
        <dbReference type="Proteomes" id="UP000001307"/>
    </source>
</evidence>
<dbReference type="InterPro" id="IPR036483">
    <property type="entry name" value="PWI_dom_sf"/>
</dbReference>
<feature type="compositionally biased region" description="Low complexity" evidence="2">
    <location>
        <begin position="256"/>
        <end position="275"/>
    </location>
</feature>
<reference evidence="4" key="1">
    <citation type="journal article" date="2010" name="Science">
        <title>Plasticity of animal genome architecture unmasked by rapid evolution of a pelagic tunicate.</title>
        <authorList>
            <person name="Denoeud F."/>
            <person name="Henriet S."/>
            <person name="Mungpakdee S."/>
            <person name="Aury J.M."/>
            <person name="Da Silva C."/>
            <person name="Brinkmann H."/>
            <person name="Mikhaleva J."/>
            <person name="Olsen L.C."/>
            <person name="Jubin C."/>
            <person name="Canestro C."/>
            <person name="Bouquet J.M."/>
            <person name="Danks G."/>
            <person name="Poulain J."/>
            <person name="Campsteijn C."/>
            <person name="Adamski M."/>
            <person name="Cross I."/>
            <person name="Yadetie F."/>
            <person name="Muffato M."/>
            <person name="Louis A."/>
            <person name="Butcher S."/>
            <person name="Tsagkogeorga G."/>
            <person name="Konrad A."/>
            <person name="Singh S."/>
            <person name="Jensen M.F."/>
            <person name="Cong E.H."/>
            <person name="Eikeseth-Otteraa H."/>
            <person name="Noel B."/>
            <person name="Anthouard V."/>
            <person name="Porcel B.M."/>
            <person name="Kachouri-Lafond R."/>
            <person name="Nishino A."/>
            <person name="Ugolini M."/>
            <person name="Chourrout P."/>
            <person name="Nishida H."/>
            <person name="Aasland R."/>
            <person name="Huzurbazar S."/>
            <person name="Westhof E."/>
            <person name="Delsuc F."/>
            <person name="Lehrach H."/>
            <person name="Reinhardt R."/>
            <person name="Weissenbach J."/>
            <person name="Roy S.W."/>
            <person name="Artiguenave F."/>
            <person name="Postlethwait J.H."/>
            <person name="Manak J.R."/>
            <person name="Thompson E.M."/>
            <person name="Jaillon O."/>
            <person name="Du Pasquier L."/>
            <person name="Boudinot P."/>
            <person name="Liberles D.A."/>
            <person name="Volff J.N."/>
            <person name="Philippe H."/>
            <person name="Lenhard B."/>
            <person name="Roest Crollius H."/>
            <person name="Wincker P."/>
            <person name="Chourrout D."/>
        </authorList>
    </citation>
    <scope>NUCLEOTIDE SEQUENCE [LARGE SCALE GENOMIC DNA]</scope>
</reference>